<evidence type="ECO:0000256" key="4">
    <source>
        <dbReference type="SAM" id="MobiDB-lite"/>
    </source>
</evidence>
<dbReference type="AlphaFoldDB" id="A0A180G2A3"/>
<feature type="region of interest" description="Disordered" evidence="4">
    <location>
        <begin position="129"/>
        <end position="161"/>
    </location>
</feature>
<keyword evidence="3" id="KW-0539">Nucleus</keyword>
<dbReference type="Pfam" id="PF09751">
    <property type="entry name" value="Es2"/>
    <property type="match status" value="1"/>
</dbReference>
<dbReference type="EMBL" id="ADAS02000778">
    <property type="protein sequence ID" value="OAV86836.1"/>
    <property type="molecule type" value="Genomic_DNA"/>
</dbReference>
<proteinExistence type="inferred from homology"/>
<dbReference type="OrthoDB" id="19679at2759"/>
<dbReference type="STRING" id="630390.A0A180G2A3"/>
<feature type="compositionally biased region" description="Low complexity" evidence="4">
    <location>
        <begin position="570"/>
        <end position="588"/>
    </location>
</feature>
<evidence type="ECO:0000256" key="3">
    <source>
        <dbReference type="ARBA" id="ARBA00023242"/>
    </source>
</evidence>
<keyword evidence="7" id="KW-1185">Reference proteome</keyword>
<evidence type="ECO:0000256" key="1">
    <source>
        <dbReference type="ARBA" id="ARBA00004123"/>
    </source>
</evidence>
<organism evidence="5">
    <name type="scientific">Puccinia triticina (isolate 1-1 / race 1 (BBBD))</name>
    <name type="common">Brown leaf rust fungus</name>
    <dbReference type="NCBI Taxonomy" id="630390"/>
    <lineage>
        <taxon>Eukaryota</taxon>
        <taxon>Fungi</taxon>
        <taxon>Dikarya</taxon>
        <taxon>Basidiomycota</taxon>
        <taxon>Pucciniomycotina</taxon>
        <taxon>Pucciniomycetes</taxon>
        <taxon>Pucciniales</taxon>
        <taxon>Pucciniaceae</taxon>
        <taxon>Puccinia</taxon>
    </lineage>
</organism>
<evidence type="ECO:0000313" key="5">
    <source>
        <dbReference type="EMBL" id="OAV86836.1"/>
    </source>
</evidence>
<feature type="region of interest" description="Disordered" evidence="4">
    <location>
        <begin position="361"/>
        <end position="465"/>
    </location>
</feature>
<name>A0A180G2A3_PUCT1</name>
<evidence type="ECO:0000313" key="7">
    <source>
        <dbReference type="Proteomes" id="UP000005240"/>
    </source>
</evidence>
<reference evidence="5" key="2">
    <citation type="submission" date="2016-05" db="EMBL/GenBank/DDBJ databases">
        <title>Comparative analysis highlights variable genome content of wheat rusts and divergence of the mating loci.</title>
        <authorList>
            <person name="Cuomo C.A."/>
            <person name="Bakkeren G."/>
            <person name="Szabo L."/>
            <person name="Khalil H."/>
            <person name="Joly D."/>
            <person name="Goldberg J."/>
            <person name="Young S."/>
            <person name="Zeng Q."/>
            <person name="Fellers J."/>
        </authorList>
    </citation>
    <scope>NUCLEOTIDE SEQUENCE [LARGE SCALE GENOMIC DNA]</scope>
    <source>
        <strain evidence="5">1-1 BBBD Race 1</strain>
    </source>
</reference>
<dbReference type="VEuPathDB" id="FungiDB:PTTG_07470"/>
<evidence type="ECO:0008006" key="8">
    <source>
        <dbReference type="Google" id="ProtNLM"/>
    </source>
</evidence>
<sequence length="654" mass="70869">MSTSPSAPRVPSKRELIQLKPAATPIRLEGDTARGLQPATYHPIHGILQQAPTISLKNQKVLEEDEYMEALSKIIKRDFFPSLDQFERQKQEAIEQRRRRNINNLLHSPSASSVRSSFTNSHLNNLNWSADSHPLPPSKGWEDGGPTPKITQTGTPGRTPLRAPETPIPTPAPTQLVDPIGSEQPAARKSCDDSLSLDEFCSRYTSEDNSSFSEILNNANRLKRIKYAWAFDSSSKHNSRLLESTLKREHLIGMIGKMAEGGHGVGLIEGISGKPGERKMIENVVTTEERLAIQAGEDPMKLITDGQPPQTKASGTTTTTTASSTGKSATAIDLVTDRHSQPIKNPDSWPHVTRNALMFSPDANISSHQPPKPPPFPVKPSVIPGDPKSINHASTRMTNDDFLEAKLRKSRASTSSRHSLSSLSPTRSQIAAAINGTPNTANGSPKVNGFSFVPELPTPDPDQMKTSTELDQLMTWGEIMTTPVRLGDGEDSSGRGMADDDEEEEDEEKMVEAGPFRISKRARREELAIGMARQASKSLRQKYGYSAGLGTGRSGPSKLRRSLLADRQASSPSHHPHSSPNSPHRNSNVAHSPRRDQILSPAAKLLLKKTGGSAASSHPSSPLAAGHHHKLGQASGPAVAKKAGIFTPLVARKP</sequence>
<dbReference type="Proteomes" id="UP000005240">
    <property type="component" value="Unassembled WGS sequence"/>
</dbReference>
<reference evidence="6" key="4">
    <citation type="submission" date="2025-05" db="UniProtKB">
        <authorList>
            <consortium name="EnsemblFungi"/>
        </authorList>
    </citation>
    <scope>IDENTIFICATION</scope>
    <source>
        <strain evidence="6">isolate 1-1 / race 1 (BBBD)</strain>
    </source>
</reference>
<dbReference type="EnsemblFungi" id="PTTG_07470-t43_1">
    <property type="protein sequence ID" value="PTTG_07470-t43_1-p1"/>
    <property type="gene ID" value="PTTG_07470"/>
</dbReference>
<reference evidence="6 7" key="3">
    <citation type="journal article" date="2017" name="G3 (Bethesda)">
        <title>Comparative analysis highlights variable genome content of wheat rusts and divergence of the mating loci.</title>
        <authorList>
            <person name="Cuomo C.A."/>
            <person name="Bakkeren G."/>
            <person name="Khalil H.B."/>
            <person name="Panwar V."/>
            <person name="Joly D."/>
            <person name="Linning R."/>
            <person name="Sakthikumar S."/>
            <person name="Song X."/>
            <person name="Adiconis X."/>
            <person name="Fan L."/>
            <person name="Goldberg J.M."/>
            <person name="Levin J.Z."/>
            <person name="Young S."/>
            <person name="Zeng Q."/>
            <person name="Anikster Y."/>
            <person name="Bruce M."/>
            <person name="Wang M."/>
            <person name="Yin C."/>
            <person name="McCallum B."/>
            <person name="Szabo L.J."/>
            <person name="Hulbert S."/>
            <person name="Chen X."/>
            <person name="Fellers J.P."/>
        </authorList>
    </citation>
    <scope>NUCLEOTIDE SEQUENCE</scope>
    <source>
        <strain evidence="7">Isolate 1-1 / race 1 (BBBD)</strain>
        <strain evidence="6">isolate 1-1 / race 1 (BBBD)</strain>
    </source>
</reference>
<feature type="region of interest" description="Disordered" evidence="4">
    <location>
        <begin position="545"/>
        <end position="639"/>
    </location>
</feature>
<comment type="subcellular location">
    <subcellularLocation>
        <location evidence="1">Nucleus</location>
    </subcellularLocation>
</comment>
<dbReference type="InterPro" id="IPR019148">
    <property type="entry name" value="Nuclear_protein_DGCR14_ESS-2"/>
</dbReference>
<evidence type="ECO:0000313" key="6">
    <source>
        <dbReference type="EnsemblFungi" id="PTTG_07470-t43_1-p1"/>
    </source>
</evidence>
<accession>A0A180G2A3</accession>
<reference evidence="5" key="1">
    <citation type="submission" date="2009-11" db="EMBL/GenBank/DDBJ databases">
        <authorList>
            <consortium name="The Broad Institute Genome Sequencing Platform"/>
            <person name="Ward D."/>
            <person name="Feldgarden M."/>
            <person name="Earl A."/>
            <person name="Young S.K."/>
            <person name="Zeng Q."/>
            <person name="Koehrsen M."/>
            <person name="Alvarado L."/>
            <person name="Berlin A."/>
            <person name="Bochicchio J."/>
            <person name="Borenstein D."/>
            <person name="Chapman S.B."/>
            <person name="Chen Z."/>
            <person name="Engels R."/>
            <person name="Freedman E."/>
            <person name="Gellesch M."/>
            <person name="Goldberg J."/>
            <person name="Griggs A."/>
            <person name="Gujja S."/>
            <person name="Heilman E."/>
            <person name="Heiman D."/>
            <person name="Hepburn T."/>
            <person name="Howarth C."/>
            <person name="Jen D."/>
            <person name="Larson L."/>
            <person name="Lewis B."/>
            <person name="Mehta T."/>
            <person name="Park D."/>
            <person name="Pearson M."/>
            <person name="Roberts A."/>
            <person name="Saif S."/>
            <person name="Shea T."/>
            <person name="Shenoy N."/>
            <person name="Sisk P."/>
            <person name="Stolte C."/>
            <person name="Sykes S."/>
            <person name="Thomson T."/>
            <person name="Walk T."/>
            <person name="White J."/>
            <person name="Yandava C."/>
            <person name="Izard J."/>
            <person name="Baranova O.V."/>
            <person name="Blanton J.M."/>
            <person name="Tanner A.C."/>
            <person name="Dewhirst F.E."/>
            <person name="Haas B."/>
            <person name="Nusbaum C."/>
            <person name="Birren B."/>
        </authorList>
    </citation>
    <scope>NUCLEOTIDE SEQUENCE [LARGE SCALE GENOMIC DNA]</scope>
    <source>
        <strain evidence="5">1-1 BBBD Race 1</strain>
    </source>
</reference>
<gene>
    <name evidence="5" type="ORF">PTTG_07470</name>
</gene>
<feature type="compositionally biased region" description="Low complexity" evidence="4">
    <location>
        <begin position="412"/>
        <end position="428"/>
    </location>
</feature>
<feature type="region of interest" description="Disordered" evidence="4">
    <location>
        <begin position="483"/>
        <end position="517"/>
    </location>
</feature>
<feature type="compositionally biased region" description="Low complexity" evidence="4">
    <location>
        <begin position="311"/>
        <end position="327"/>
    </location>
</feature>
<evidence type="ECO:0000256" key="2">
    <source>
        <dbReference type="ARBA" id="ARBA00009072"/>
    </source>
</evidence>
<dbReference type="PANTHER" id="PTHR12940">
    <property type="entry name" value="ES-2 PROTEIN - RELATED"/>
    <property type="match status" value="1"/>
</dbReference>
<feature type="compositionally biased region" description="Polar residues" evidence="4">
    <location>
        <begin position="436"/>
        <end position="445"/>
    </location>
</feature>
<protein>
    <recommendedName>
        <fullName evidence="8">Nuclear protein Es2</fullName>
    </recommendedName>
</protein>
<feature type="compositionally biased region" description="Acidic residues" evidence="4">
    <location>
        <begin position="499"/>
        <end position="509"/>
    </location>
</feature>
<dbReference type="GO" id="GO:0071013">
    <property type="term" value="C:catalytic step 2 spliceosome"/>
    <property type="evidence" value="ECO:0007669"/>
    <property type="project" value="TreeGrafter"/>
</dbReference>
<dbReference type="PANTHER" id="PTHR12940:SF0">
    <property type="entry name" value="SPLICING FACTOR ESS-2 HOMOLOG"/>
    <property type="match status" value="1"/>
</dbReference>
<feature type="region of interest" description="Disordered" evidence="4">
    <location>
        <begin position="300"/>
        <end position="327"/>
    </location>
</feature>
<comment type="similarity">
    <text evidence="2">Belongs to the ESS2 family.</text>
</comment>
<feature type="compositionally biased region" description="Low complexity" evidence="4">
    <location>
        <begin position="611"/>
        <end position="625"/>
    </location>
</feature>